<reference evidence="4 5" key="1">
    <citation type="submission" date="2015-06" db="EMBL/GenBank/DDBJ databases">
        <title>A Comprehensive Approach to Explore the Metabolic and Phylogenetic Diversity of Bacterial Steroid Degradation in the Environment: Testosterone as an Example.</title>
        <authorList>
            <person name="Yang F.-C."/>
            <person name="Chen Y.-L."/>
            <person name="Yu C.-P."/>
            <person name="Tang S.-L."/>
            <person name="Wang P.-H."/>
            <person name="Ismail W."/>
            <person name="Wang C.-H."/>
            <person name="Yang C.-Y."/>
            <person name="Chiang Y.-R."/>
        </authorList>
    </citation>
    <scope>NUCLEOTIDE SEQUENCE [LARGE SCALE GENOMIC DNA]</scope>
    <source>
        <strain evidence="4 5">DSM 18526</strain>
    </source>
</reference>
<comment type="subcellular location">
    <subcellularLocation>
        <location evidence="1">Membrane</location>
    </subcellularLocation>
</comment>
<dbReference type="PATRIC" id="fig|465721.4.peg.2821"/>
<dbReference type="InterPro" id="IPR000184">
    <property type="entry name" value="Bac_surfAg_D15"/>
</dbReference>
<dbReference type="Pfam" id="PF01103">
    <property type="entry name" value="Omp85"/>
    <property type="match status" value="1"/>
</dbReference>
<keyword evidence="2" id="KW-0472">Membrane</keyword>
<organism evidence="4 5">
    <name type="scientific">Steroidobacter denitrificans</name>
    <dbReference type="NCBI Taxonomy" id="465721"/>
    <lineage>
        <taxon>Bacteria</taxon>
        <taxon>Pseudomonadati</taxon>
        <taxon>Pseudomonadota</taxon>
        <taxon>Gammaproteobacteria</taxon>
        <taxon>Steroidobacterales</taxon>
        <taxon>Steroidobacteraceae</taxon>
        <taxon>Steroidobacter</taxon>
    </lineage>
</organism>
<evidence type="ECO:0000313" key="4">
    <source>
        <dbReference type="EMBL" id="AMN48034.1"/>
    </source>
</evidence>
<evidence type="ECO:0000256" key="2">
    <source>
        <dbReference type="ARBA" id="ARBA00023136"/>
    </source>
</evidence>
<dbReference type="Gene3D" id="2.40.160.50">
    <property type="entry name" value="membrane protein fhac: a member of the omp85/tpsb transporter family"/>
    <property type="match status" value="1"/>
</dbReference>
<dbReference type="GO" id="GO:0019867">
    <property type="term" value="C:outer membrane"/>
    <property type="evidence" value="ECO:0007669"/>
    <property type="project" value="InterPro"/>
</dbReference>
<dbReference type="STRING" id="465721.ACG33_13190"/>
<dbReference type="KEGG" id="sdf:ACG33_13190"/>
<protein>
    <recommendedName>
        <fullName evidence="3">Bacterial surface antigen (D15) domain-containing protein</fullName>
    </recommendedName>
</protein>
<name>A0A127FC79_STEDE</name>
<dbReference type="EMBL" id="CP011971">
    <property type="protein sequence ID" value="AMN48034.1"/>
    <property type="molecule type" value="Genomic_DNA"/>
</dbReference>
<feature type="domain" description="Bacterial surface antigen (D15)" evidence="3">
    <location>
        <begin position="77"/>
        <end position="448"/>
    </location>
</feature>
<accession>A0A127FC79</accession>
<evidence type="ECO:0000259" key="3">
    <source>
        <dbReference type="Pfam" id="PF01103"/>
    </source>
</evidence>
<dbReference type="Proteomes" id="UP000070250">
    <property type="component" value="Chromosome"/>
</dbReference>
<dbReference type="AlphaFoldDB" id="A0A127FC79"/>
<evidence type="ECO:0000256" key="1">
    <source>
        <dbReference type="ARBA" id="ARBA00004370"/>
    </source>
</evidence>
<gene>
    <name evidence="4" type="ORF">ACG33_13190</name>
</gene>
<evidence type="ECO:0000313" key="5">
    <source>
        <dbReference type="Proteomes" id="UP000070250"/>
    </source>
</evidence>
<sequence>MFKEGDLFSRRVLDETERLLREQRYLGEASIRTLHYNDDNTVDVLVRVRDVWTMSPGISFGRKGGENSTKFAFEDTNFLGLGKTISVGRSQNVDRSAWRLGYVDPHVLGSWWRLSAAHSTLSDGSDDQLSFGRPFYSLDSRWCAELNAIDTDATLPRYSLGKETERFGARVRAIGFDGGISRGLVDGRAIRYLFGLRYDKRSFSTDPSDPTALIPSDRNYVYPYVGVQWIEDAYITTRNLNQIGRTEDVHLGRSLTMTAGWASSALGSTSNAFMLRTDGEAGFDLGNEQYLIGSFELKSRVEAGDLRNAQLEADGQYYKRQSKHRVFFARLAATWASYLDEDTQLLLGGDNGLRGYPLRYQAGTSSAVLALEQRFYTNWQPLKLVNVGAAVFADAGRMWGRDRFAAVPKGWLTDVGVGLRLGSARSGLGNILHIDIAIPLDRTDDIDAMQLTIETKKSF</sequence>
<keyword evidence="5" id="KW-1185">Reference proteome</keyword>
<proteinExistence type="predicted"/>